<dbReference type="SMART" id="SM00365">
    <property type="entry name" value="LRR_SD22"/>
    <property type="match status" value="7"/>
</dbReference>
<comment type="caution">
    <text evidence="7">The sequence shown here is derived from an EMBL/GenBank/DDBJ whole genome shotgun (WGS) entry which is preliminary data.</text>
</comment>
<dbReference type="PROSITE" id="PS50853">
    <property type="entry name" value="FN3"/>
    <property type="match status" value="2"/>
</dbReference>
<evidence type="ECO:0000256" key="5">
    <source>
        <dbReference type="SAM" id="SignalP"/>
    </source>
</evidence>
<keyword evidence="8" id="KW-1185">Reference proteome</keyword>
<dbReference type="SUPFAM" id="SSF52058">
    <property type="entry name" value="L domain-like"/>
    <property type="match status" value="1"/>
</dbReference>
<evidence type="ECO:0000313" key="8">
    <source>
        <dbReference type="Proteomes" id="UP000737402"/>
    </source>
</evidence>
<dbReference type="InterPro" id="IPR050836">
    <property type="entry name" value="SDS22/Internalin_LRR"/>
</dbReference>
<dbReference type="InterPro" id="IPR036116">
    <property type="entry name" value="FN3_sf"/>
</dbReference>
<feature type="compositionally biased region" description="Basic and acidic residues" evidence="3">
    <location>
        <begin position="128"/>
        <end position="137"/>
    </location>
</feature>
<keyword evidence="5" id="KW-0732">Signal</keyword>
<keyword evidence="4" id="KW-0812">Transmembrane</keyword>
<organism evidence="7 8">
    <name type="scientific">Sutcliffiella tianshenii</name>
    <dbReference type="NCBI Taxonomy" id="1463404"/>
    <lineage>
        <taxon>Bacteria</taxon>
        <taxon>Bacillati</taxon>
        <taxon>Bacillota</taxon>
        <taxon>Bacilli</taxon>
        <taxon>Bacillales</taxon>
        <taxon>Bacillaceae</taxon>
        <taxon>Sutcliffiella</taxon>
    </lineage>
</organism>
<dbReference type="Pfam" id="PF00041">
    <property type="entry name" value="fn3"/>
    <property type="match status" value="2"/>
</dbReference>
<feature type="compositionally biased region" description="Acidic residues" evidence="3">
    <location>
        <begin position="141"/>
        <end position="151"/>
    </location>
</feature>
<proteinExistence type="predicted"/>
<dbReference type="PANTHER" id="PTHR46652:SF3">
    <property type="entry name" value="LEUCINE-RICH REPEAT-CONTAINING PROTEIN 9"/>
    <property type="match status" value="1"/>
</dbReference>
<evidence type="ECO:0000259" key="6">
    <source>
        <dbReference type="PROSITE" id="PS50853"/>
    </source>
</evidence>
<evidence type="ECO:0000313" key="7">
    <source>
        <dbReference type="EMBL" id="MBM7618471.1"/>
    </source>
</evidence>
<gene>
    <name evidence="7" type="ORF">JOC95_000313</name>
</gene>
<evidence type="ECO:0000256" key="3">
    <source>
        <dbReference type="SAM" id="MobiDB-lite"/>
    </source>
</evidence>
<keyword evidence="2" id="KW-0677">Repeat</keyword>
<accession>A0ABS2NV00</accession>
<sequence>MKKYFWLNLCVVFTLLLSLLSPALAAAEVTEEQTGVLLTKAVQTENGVSLEWETSSNDDLTSTKQIFTLVKNGQNEVINPEKSEQQSTETKQVYTFVDGIDEVNEDIEYQVVWNIDNVNVHSNTLSVVHDETQKEENPSGTEEETEEEEAEPVTKKEAALQEDSEEIIDESFLEIEKMLVNENSFTVTWYGHVEDSKGRLAKYELYLDGTLVKSGGINFAEYQFTKLQANTTYDVTVKALNSSNEVLLEKSIEVTTFPAPSGKIASFADKNLVQAIKDQLGVTRDIYESDVQNLTVLYAADYGIKSISGLEKAVNLEAAHLFYNEISDLTPLTNLTHLVELDLEGNTFTNIAPLKGLTNLSILWLSDNKISYIQDLSDLTKLEYLYLDRTNISNIDTLLLLPNLTHVTLSETDIDLTEGSPAWEVLNVWKEAGVYVDILEEEMEPYFEAYAEGTSEESIFLTWYHYFHDEEEDSYLENYNYIVYVNGEKYTETNESYLLFTDLEVETEYEFKVEMYSEAGEFLFDATTTASTLGLPTGDIVTIADEGLEEAIRQNLYLPDREIYQSDMERLQYLYAAYLNIEDLSGLEYATNLMMLDLEENSIEDITALKNLTLLTYLNLANNPIEDITVLESLPGLEFLNLHATPVTDISVLLTLEYLYQVTLFDMSNLTFEEETPELEVVQELLNRGVEVFLNEEDYIGVSPININVLDVTENSIEIDWMYEGEEEVAYYEVIVDQEVVDTVEEGYYHFTDLLSDSSYDITVVAFDGDGFLLGQSEISVTTLAKNVEEDDDVEEAPGETDPKEEDKAPEAKPVDDTKEDTTKEDTGKSSEKGNKLPVTATNTMNFVLIGLALLFVGISGMVVARRKRLA</sequence>
<dbReference type="Gene3D" id="2.60.40.10">
    <property type="entry name" value="Immunoglobulins"/>
    <property type="match status" value="3"/>
</dbReference>
<dbReference type="InterPro" id="IPR013783">
    <property type="entry name" value="Ig-like_fold"/>
</dbReference>
<dbReference type="RefSeq" id="WP_204412752.1">
    <property type="nucleotide sequence ID" value="NZ_JAFBED010000001.1"/>
</dbReference>
<feature type="region of interest" description="Disordered" evidence="3">
    <location>
        <begin position="127"/>
        <end position="159"/>
    </location>
</feature>
<keyword evidence="4" id="KW-0472">Membrane</keyword>
<dbReference type="SMART" id="SM00369">
    <property type="entry name" value="LRR_TYP"/>
    <property type="match status" value="4"/>
</dbReference>
<dbReference type="CDD" id="cd00063">
    <property type="entry name" value="FN3"/>
    <property type="match status" value="2"/>
</dbReference>
<dbReference type="Gene3D" id="3.80.10.10">
    <property type="entry name" value="Ribonuclease Inhibitor"/>
    <property type="match status" value="2"/>
</dbReference>
<feature type="domain" description="Fibronectin type-III" evidence="6">
    <location>
        <begin position="171"/>
        <end position="259"/>
    </location>
</feature>
<dbReference type="SUPFAM" id="SSF49265">
    <property type="entry name" value="Fibronectin type III"/>
    <property type="match status" value="2"/>
</dbReference>
<dbReference type="PANTHER" id="PTHR46652">
    <property type="entry name" value="LEUCINE-RICH REPEAT AND IQ DOMAIN-CONTAINING PROTEIN 1-RELATED"/>
    <property type="match status" value="1"/>
</dbReference>
<dbReference type="NCBIfam" id="TIGR01167">
    <property type="entry name" value="LPXTG_anchor"/>
    <property type="match status" value="1"/>
</dbReference>
<protein>
    <submittedName>
        <fullName evidence="7">LPXTG-motif cell wall-anchored protein</fullName>
    </submittedName>
</protein>
<dbReference type="EMBL" id="JAFBED010000001">
    <property type="protein sequence ID" value="MBM7618471.1"/>
    <property type="molecule type" value="Genomic_DNA"/>
</dbReference>
<dbReference type="Proteomes" id="UP000737402">
    <property type="component" value="Unassembled WGS sequence"/>
</dbReference>
<evidence type="ECO:0000256" key="2">
    <source>
        <dbReference type="ARBA" id="ARBA00022737"/>
    </source>
</evidence>
<feature type="domain" description="Fibronectin type-III" evidence="6">
    <location>
        <begin position="703"/>
        <end position="791"/>
    </location>
</feature>
<dbReference type="InterPro" id="IPR003961">
    <property type="entry name" value="FN3_dom"/>
</dbReference>
<feature type="chain" id="PRO_5045327016" evidence="5">
    <location>
        <begin position="26"/>
        <end position="871"/>
    </location>
</feature>
<name>A0ABS2NV00_9BACI</name>
<keyword evidence="4" id="KW-1133">Transmembrane helix</keyword>
<dbReference type="InterPro" id="IPR003591">
    <property type="entry name" value="Leu-rich_rpt_typical-subtyp"/>
</dbReference>
<keyword evidence="1" id="KW-0433">Leucine-rich repeat</keyword>
<feature type="region of interest" description="Disordered" evidence="3">
    <location>
        <begin position="786"/>
        <end position="837"/>
    </location>
</feature>
<feature type="signal peptide" evidence="5">
    <location>
        <begin position="1"/>
        <end position="25"/>
    </location>
</feature>
<evidence type="ECO:0000256" key="4">
    <source>
        <dbReference type="SAM" id="Phobius"/>
    </source>
</evidence>
<dbReference type="InterPro" id="IPR032675">
    <property type="entry name" value="LRR_dom_sf"/>
</dbReference>
<evidence type="ECO:0000256" key="1">
    <source>
        <dbReference type="ARBA" id="ARBA00022614"/>
    </source>
</evidence>
<dbReference type="SMART" id="SM00060">
    <property type="entry name" value="FN3"/>
    <property type="match status" value="3"/>
</dbReference>
<dbReference type="PROSITE" id="PS51450">
    <property type="entry name" value="LRR"/>
    <property type="match status" value="6"/>
</dbReference>
<dbReference type="InterPro" id="IPR025875">
    <property type="entry name" value="Leu-rich_rpt_4"/>
</dbReference>
<reference evidence="7 8" key="1">
    <citation type="submission" date="2021-01" db="EMBL/GenBank/DDBJ databases">
        <title>Genomic Encyclopedia of Type Strains, Phase IV (KMG-IV): sequencing the most valuable type-strain genomes for metagenomic binning, comparative biology and taxonomic classification.</title>
        <authorList>
            <person name="Goeker M."/>
        </authorList>
    </citation>
    <scope>NUCLEOTIDE SEQUENCE [LARGE SCALE GENOMIC DNA]</scope>
    <source>
        <strain evidence="7 8">DSM 25879</strain>
    </source>
</reference>
<dbReference type="InterPro" id="IPR001611">
    <property type="entry name" value="Leu-rich_rpt"/>
</dbReference>
<feature type="transmembrane region" description="Helical" evidence="4">
    <location>
        <begin position="845"/>
        <end position="865"/>
    </location>
</feature>
<feature type="compositionally biased region" description="Basic and acidic residues" evidence="3">
    <location>
        <begin position="801"/>
        <end position="835"/>
    </location>
</feature>
<dbReference type="Pfam" id="PF13855">
    <property type="entry name" value="LRR_8"/>
    <property type="match status" value="1"/>
</dbReference>
<dbReference type="Pfam" id="PF12799">
    <property type="entry name" value="LRR_4"/>
    <property type="match status" value="1"/>
</dbReference>
<feature type="compositionally biased region" description="Acidic residues" evidence="3">
    <location>
        <begin position="789"/>
        <end position="799"/>
    </location>
</feature>